<organism evidence="3 4">
    <name type="scientific">Tieghemostelium lacteum</name>
    <name type="common">Slime mold</name>
    <name type="synonym">Dictyostelium lacteum</name>
    <dbReference type="NCBI Taxonomy" id="361077"/>
    <lineage>
        <taxon>Eukaryota</taxon>
        <taxon>Amoebozoa</taxon>
        <taxon>Evosea</taxon>
        <taxon>Eumycetozoa</taxon>
        <taxon>Dictyostelia</taxon>
        <taxon>Dictyosteliales</taxon>
        <taxon>Raperosteliaceae</taxon>
        <taxon>Tieghemostelium</taxon>
    </lineage>
</organism>
<accession>A0A151Z587</accession>
<dbReference type="InParanoid" id="A0A151Z587"/>
<keyword evidence="3" id="KW-0808">Transferase</keyword>
<keyword evidence="2" id="KW-0812">Transmembrane</keyword>
<feature type="compositionally biased region" description="Low complexity" evidence="1">
    <location>
        <begin position="699"/>
        <end position="720"/>
    </location>
</feature>
<feature type="transmembrane region" description="Helical" evidence="2">
    <location>
        <begin position="444"/>
        <end position="464"/>
    </location>
</feature>
<dbReference type="AlphaFoldDB" id="A0A151Z587"/>
<feature type="region of interest" description="Disordered" evidence="1">
    <location>
        <begin position="247"/>
        <end position="272"/>
    </location>
</feature>
<dbReference type="STRING" id="361077.A0A151Z587"/>
<gene>
    <name evidence="3" type="ORF">DLAC_10552</name>
</gene>
<name>A0A151Z587_TIELA</name>
<feature type="compositionally biased region" description="Low complexity" evidence="1">
    <location>
        <begin position="747"/>
        <end position="763"/>
    </location>
</feature>
<dbReference type="InterPro" id="IPR007720">
    <property type="entry name" value="PigQ/GPI1"/>
</dbReference>
<dbReference type="FunCoup" id="A0A151Z587">
    <property type="interactions" value="17"/>
</dbReference>
<feature type="compositionally biased region" description="Low complexity" evidence="1">
    <location>
        <begin position="289"/>
        <end position="349"/>
    </location>
</feature>
<feature type="region of interest" description="Disordered" evidence="1">
    <location>
        <begin position="687"/>
        <end position="727"/>
    </location>
</feature>
<feature type="transmembrane region" description="Helical" evidence="2">
    <location>
        <begin position="535"/>
        <end position="558"/>
    </location>
</feature>
<dbReference type="GO" id="GO:0006506">
    <property type="term" value="P:GPI anchor biosynthetic process"/>
    <property type="evidence" value="ECO:0007669"/>
    <property type="project" value="InterPro"/>
</dbReference>
<dbReference type="OrthoDB" id="70250at2759"/>
<dbReference type="OMA" id="YIDKWNL"/>
<feature type="region of interest" description="Disordered" evidence="1">
    <location>
        <begin position="741"/>
        <end position="763"/>
    </location>
</feature>
<dbReference type="PANTHER" id="PTHR21329">
    <property type="entry name" value="PHOSPHATIDYLINOSITOL N-ACETYLGLUCOSAMINYLTRANSFERASE SUBUNIT Q-RELATED"/>
    <property type="match status" value="1"/>
</dbReference>
<feature type="compositionally biased region" description="Polar residues" evidence="1">
    <location>
        <begin position="169"/>
        <end position="184"/>
    </location>
</feature>
<dbReference type="Proteomes" id="UP000076078">
    <property type="component" value="Unassembled WGS sequence"/>
</dbReference>
<evidence type="ECO:0000313" key="3">
    <source>
        <dbReference type="EMBL" id="KYQ88964.1"/>
    </source>
</evidence>
<feature type="transmembrane region" description="Helical" evidence="2">
    <location>
        <begin position="608"/>
        <end position="632"/>
    </location>
</feature>
<evidence type="ECO:0000313" key="4">
    <source>
        <dbReference type="Proteomes" id="UP000076078"/>
    </source>
</evidence>
<feature type="region of interest" description="Disordered" evidence="1">
    <location>
        <begin position="288"/>
        <end position="349"/>
    </location>
</feature>
<keyword evidence="2" id="KW-0472">Membrane</keyword>
<evidence type="ECO:0000256" key="1">
    <source>
        <dbReference type="SAM" id="MobiDB-lite"/>
    </source>
</evidence>
<dbReference type="GO" id="GO:0016020">
    <property type="term" value="C:membrane"/>
    <property type="evidence" value="ECO:0007669"/>
    <property type="project" value="InterPro"/>
</dbReference>
<comment type="caution">
    <text evidence="3">The sequence shown here is derived from an EMBL/GenBank/DDBJ whole genome shotgun (WGS) entry which is preliminary data.</text>
</comment>
<protein>
    <submittedName>
        <fullName evidence="3">Putative glycosyltransferase</fullName>
    </submittedName>
</protein>
<feature type="compositionally biased region" description="Low complexity" evidence="1">
    <location>
        <begin position="192"/>
        <end position="206"/>
    </location>
</feature>
<keyword evidence="4" id="KW-1185">Reference proteome</keyword>
<dbReference type="GO" id="GO:0016740">
    <property type="term" value="F:transferase activity"/>
    <property type="evidence" value="ECO:0007669"/>
    <property type="project" value="UniProtKB-KW"/>
</dbReference>
<dbReference type="Pfam" id="PF05024">
    <property type="entry name" value="Gpi1"/>
    <property type="match status" value="1"/>
</dbReference>
<feature type="region of interest" description="Disordered" evidence="1">
    <location>
        <begin position="169"/>
        <end position="208"/>
    </location>
</feature>
<sequence length="865" mass="97884">MAYLGSSTNSLTTNKPFTKIFCPNRCVNQKSGYLIGLNTSSFVLCIVDIVSDIPLNELEIILNKMSFDQRILNSPLGGYAPKVIGEWVGYDKVLLSSPNNLHELDIWISMERSDQGDPVLRKIVCNEYKFQTSTQIVLHDDTSPYYYTSIPIKFESYFENLQQQKRFQASIKGSRNSSNTSAGNSVFAPKGTTSSSSSSSSSTTTSIIDSKKKQSDLESFLKQINCTNDIKIILKDCIQKYQQRKKQQEESLKKSTSSTTDSDTDSESTSNPSLFSKTLFTLKFRGSKSKASNSNNTSPTTTQVTSTSNSSLNSSLGIQKSSTSTSPTSSTNLLKNSNTLVPPQQQQKPQVKKKTIRDYLLLPWYFFIWILRLVLKLTEKILNLSTPFDNSRLKDLTTLGTHLDNRILQIKELYHQWQYLANKKYWTNNNQDRATFIEFHNTCWLLLNDMVLGILVGFILNYYCHSIIQIISKLNFYVNNDLFKSLILWIMGWPGGFKLNENLDNFFGRLILYYIDKWNLITTTISPHGVLVLKIISVSGIFGVSFFISVLVDLFYIFSMHVTVFYGVSARFYLLQLRLLNSLWNLFRGKKFNPLRKRIDSVDFDVNQLLLGTLLFTLIFFLFPTTIIYYFFLAMFKSIVSIVQGLFVLLLHLINTFPLFNLLIYLMDPKYIPGGVTICLKHQKSTSPKIQSQTPNSNTLQSPTIPSSPSTTPTLLNSPKTTHHTRNLSGTLLPLLNEQKSPIPIGNSSNSNNNSNYSSSSSSVVKFNIPSQPTSPNTTGSSIVNIKYLNSNPHHHHHHRRNLSLSTQNSPIPRVGQLEITYFTIKIQPSGILSFFAPTIQLFQYVLNTYRPGKLIKGLFTGSLK</sequence>
<evidence type="ECO:0000256" key="2">
    <source>
        <dbReference type="SAM" id="Phobius"/>
    </source>
</evidence>
<dbReference type="EMBL" id="LODT01000046">
    <property type="protein sequence ID" value="KYQ88964.1"/>
    <property type="molecule type" value="Genomic_DNA"/>
</dbReference>
<feature type="transmembrane region" description="Helical" evidence="2">
    <location>
        <begin position="638"/>
        <end position="664"/>
    </location>
</feature>
<reference evidence="3 4" key="1">
    <citation type="submission" date="2015-12" db="EMBL/GenBank/DDBJ databases">
        <title>Dictyostelia acquired genes for synthesis and detection of signals that induce cell-type specialization by lateral gene transfer from prokaryotes.</title>
        <authorList>
            <person name="Gloeckner G."/>
            <person name="Schaap P."/>
        </authorList>
    </citation>
    <scope>NUCLEOTIDE SEQUENCE [LARGE SCALE GENOMIC DNA]</scope>
    <source>
        <strain evidence="3 4">TK</strain>
    </source>
</reference>
<proteinExistence type="predicted"/>
<keyword evidence="2" id="KW-1133">Transmembrane helix</keyword>
<dbReference type="PANTHER" id="PTHR21329:SF3">
    <property type="entry name" value="PHOSPHATIDYLINOSITOL N-ACETYLGLUCOSAMINYLTRANSFERASE SUBUNIT Q"/>
    <property type="match status" value="1"/>
</dbReference>
<feature type="compositionally biased region" description="Polar residues" evidence="1">
    <location>
        <begin position="687"/>
        <end position="698"/>
    </location>
</feature>
<dbReference type="GO" id="GO:0005783">
    <property type="term" value="C:endoplasmic reticulum"/>
    <property type="evidence" value="ECO:0007669"/>
    <property type="project" value="TreeGrafter"/>
</dbReference>